<sequence>WTRIRVEEIEVRAILIAIAARYSGFSIRIPRAYQSSWNNARDILHYYHSLSDKNIKFLRS</sequence>
<organism evidence="1">
    <name type="scientific">Lepeophtheirus salmonis</name>
    <name type="common">Salmon louse</name>
    <name type="synonym">Caligus salmonis</name>
    <dbReference type="NCBI Taxonomy" id="72036"/>
    <lineage>
        <taxon>Eukaryota</taxon>
        <taxon>Metazoa</taxon>
        <taxon>Ecdysozoa</taxon>
        <taxon>Arthropoda</taxon>
        <taxon>Crustacea</taxon>
        <taxon>Multicrustacea</taxon>
        <taxon>Hexanauplia</taxon>
        <taxon>Copepoda</taxon>
        <taxon>Siphonostomatoida</taxon>
        <taxon>Caligidae</taxon>
        <taxon>Lepeophtheirus</taxon>
    </lineage>
</organism>
<accession>A0A0K2TGF2</accession>
<feature type="non-terminal residue" evidence="1">
    <location>
        <position position="60"/>
    </location>
</feature>
<name>A0A0K2TGF2_LEPSM</name>
<dbReference type="EMBL" id="HACA01007718">
    <property type="protein sequence ID" value="CDW25079.1"/>
    <property type="molecule type" value="Transcribed_RNA"/>
</dbReference>
<protein>
    <submittedName>
        <fullName evidence="1">Uncharacterized protein</fullName>
    </submittedName>
</protein>
<proteinExistence type="predicted"/>
<reference evidence="1" key="1">
    <citation type="submission" date="2014-05" db="EMBL/GenBank/DDBJ databases">
        <authorList>
            <person name="Chronopoulou M."/>
        </authorList>
    </citation>
    <scope>NUCLEOTIDE SEQUENCE</scope>
    <source>
        <tissue evidence="1">Whole organism</tissue>
    </source>
</reference>
<feature type="non-terminal residue" evidence="1">
    <location>
        <position position="1"/>
    </location>
</feature>
<evidence type="ECO:0000313" key="1">
    <source>
        <dbReference type="EMBL" id="CDW25079.1"/>
    </source>
</evidence>
<dbReference type="AlphaFoldDB" id="A0A0K2TGF2"/>